<reference evidence="4" key="2">
    <citation type="submission" date="2020-09" db="EMBL/GenBank/DDBJ databases">
        <authorList>
            <person name="Sun Q."/>
            <person name="Zhou Y."/>
        </authorList>
    </citation>
    <scope>NUCLEOTIDE SEQUENCE</scope>
    <source>
        <strain evidence="4">CGMCC 1.12827</strain>
    </source>
</reference>
<evidence type="ECO:0000313" key="4">
    <source>
        <dbReference type="EMBL" id="GGB30511.1"/>
    </source>
</evidence>
<gene>
    <name evidence="4" type="ORF">GCM10011489_18320</name>
</gene>
<dbReference type="SUPFAM" id="SSF51735">
    <property type="entry name" value="NAD(P)-binding Rossmann-fold domains"/>
    <property type="match status" value="1"/>
</dbReference>
<dbReference type="Gene3D" id="3.40.50.720">
    <property type="entry name" value="NAD(P)-binding Rossmann-like Domain"/>
    <property type="match status" value="2"/>
</dbReference>
<dbReference type="GO" id="GO:0016491">
    <property type="term" value="F:oxidoreductase activity"/>
    <property type="evidence" value="ECO:0007669"/>
    <property type="project" value="UniProtKB-KW"/>
</dbReference>
<dbReference type="PANTHER" id="PTHR43333">
    <property type="entry name" value="2-HACID_DH_C DOMAIN-CONTAINING PROTEIN"/>
    <property type="match status" value="1"/>
</dbReference>
<sequence>MLIAYRGVMSIPVCVLPQNDPHIDDAVTSADGELVDLDQARVLAWLGGPDGFPELPDAVEWVALPSAGIEGFMRAGVIDDKRIWTNASGFYADNVAEHALALLLAGLRQIHTAARTRWDKKRIDTSVRSLHGSTVMVLGAGGIGKALIPRLSACGATALAVNHSGRHVDGAQETVTWKDLADVWARVDHVVIAAPATEETHHILDADALAALPDHAWIVNIARGTLIDQPALIDALRAGTIAGAALDVTDPEPPADDDPLFSLDNVIVTPHVANPSSTLTENLAPWIAENLRRFAGREQLLSVVEPGSAY</sequence>
<organism evidence="4 5">
    <name type="scientific">Gordonia jinhuaensis</name>
    <dbReference type="NCBI Taxonomy" id="1517702"/>
    <lineage>
        <taxon>Bacteria</taxon>
        <taxon>Bacillati</taxon>
        <taxon>Actinomycetota</taxon>
        <taxon>Actinomycetes</taxon>
        <taxon>Mycobacteriales</taxon>
        <taxon>Gordoniaceae</taxon>
        <taxon>Gordonia</taxon>
    </lineage>
</organism>
<accession>A0A916WUB9</accession>
<dbReference type="GO" id="GO:0051287">
    <property type="term" value="F:NAD binding"/>
    <property type="evidence" value="ECO:0007669"/>
    <property type="project" value="InterPro"/>
</dbReference>
<comment type="caution">
    <text evidence="4">The sequence shown here is derived from an EMBL/GenBank/DDBJ whole genome shotgun (WGS) entry which is preliminary data.</text>
</comment>
<dbReference type="EMBL" id="BMGC01000010">
    <property type="protein sequence ID" value="GGB30511.1"/>
    <property type="molecule type" value="Genomic_DNA"/>
</dbReference>
<dbReference type="InterPro" id="IPR036291">
    <property type="entry name" value="NAD(P)-bd_dom_sf"/>
</dbReference>
<dbReference type="PANTHER" id="PTHR43333:SF1">
    <property type="entry name" value="D-ISOMER SPECIFIC 2-HYDROXYACID DEHYDROGENASE NAD-BINDING DOMAIN-CONTAINING PROTEIN"/>
    <property type="match status" value="1"/>
</dbReference>
<protein>
    <submittedName>
        <fullName evidence="4">Dihydrofolate reductase</fullName>
    </submittedName>
</protein>
<dbReference type="CDD" id="cd12159">
    <property type="entry name" value="2-Hacid_dh_2"/>
    <property type="match status" value="1"/>
</dbReference>
<keyword evidence="2" id="KW-0520">NAD</keyword>
<dbReference type="Pfam" id="PF02826">
    <property type="entry name" value="2-Hacid_dh_C"/>
    <property type="match status" value="1"/>
</dbReference>
<dbReference type="Proteomes" id="UP000621454">
    <property type="component" value="Unassembled WGS sequence"/>
</dbReference>
<evidence type="ECO:0000256" key="2">
    <source>
        <dbReference type="ARBA" id="ARBA00023027"/>
    </source>
</evidence>
<evidence type="ECO:0000259" key="3">
    <source>
        <dbReference type="Pfam" id="PF02826"/>
    </source>
</evidence>
<dbReference type="InterPro" id="IPR006140">
    <property type="entry name" value="D-isomer_DH_NAD-bd"/>
</dbReference>
<feature type="domain" description="D-isomer specific 2-hydroxyacid dehydrogenase NAD-binding" evidence="3">
    <location>
        <begin position="101"/>
        <end position="273"/>
    </location>
</feature>
<dbReference type="AlphaFoldDB" id="A0A916WUB9"/>
<name>A0A916WUB9_9ACTN</name>
<keyword evidence="1" id="KW-0560">Oxidoreductase</keyword>
<proteinExistence type="predicted"/>
<reference evidence="4" key="1">
    <citation type="journal article" date="2014" name="Int. J. Syst. Evol. Microbiol.">
        <title>Complete genome sequence of Corynebacterium casei LMG S-19264T (=DSM 44701T), isolated from a smear-ripened cheese.</title>
        <authorList>
            <consortium name="US DOE Joint Genome Institute (JGI-PGF)"/>
            <person name="Walter F."/>
            <person name="Albersmeier A."/>
            <person name="Kalinowski J."/>
            <person name="Ruckert C."/>
        </authorList>
    </citation>
    <scope>NUCLEOTIDE SEQUENCE</scope>
    <source>
        <strain evidence="4">CGMCC 1.12827</strain>
    </source>
</reference>
<evidence type="ECO:0000313" key="5">
    <source>
        <dbReference type="Proteomes" id="UP000621454"/>
    </source>
</evidence>
<keyword evidence="5" id="KW-1185">Reference proteome</keyword>
<evidence type="ECO:0000256" key="1">
    <source>
        <dbReference type="ARBA" id="ARBA00023002"/>
    </source>
</evidence>